<dbReference type="KEGG" id="tpie:A7C91_09025"/>
<protein>
    <submittedName>
        <fullName evidence="2">Uncharacterized protein</fullName>
    </submittedName>
</protein>
<keyword evidence="3" id="KW-1185">Reference proteome</keyword>
<evidence type="ECO:0000313" key="3">
    <source>
        <dbReference type="Proteomes" id="UP000076969"/>
    </source>
</evidence>
<accession>A0A172WIS1</accession>
<sequence length="111" mass="12878">MDRKRTVEEIKSHSVYAKEIYDMHSESINEAIDNYERLKEDYLNDHSRARIVRIVFNDDHGLPLAMEFNRKDDSFRGFTIAIGKPHIKSNGNGKERQKAEETIPIQEDASG</sequence>
<evidence type="ECO:0000256" key="1">
    <source>
        <dbReference type="SAM" id="MobiDB-lite"/>
    </source>
</evidence>
<feature type="region of interest" description="Disordered" evidence="1">
    <location>
        <begin position="86"/>
        <end position="111"/>
    </location>
</feature>
<gene>
    <name evidence="2" type="ORF">A7C91_09025</name>
</gene>
<organism evidence="2 3">
    <name type="scientific">Thermococcus piezophilus</name>
    <dbReference type="NCBI Taxonomy" id="1712654"/>
    <lineage>
        <taxon>Archaea</taxon>
        <taxon>Methanobacteriati</taxon>
        <taxon>Methanobacteriota</taxon>
        <taxon>Thermococci</taxon>
        <taxon>Thermococcales</taxon>
        <taxon>Thermococcaceae</taxon>
        <taxon>Thermococcus</taxon>
    </lineage>
</organism>
<evidence type="ECO:0000313" key="2">
    <source>
        <dbReference type="EMBL" id="ANF23297.1"/>
    </source>
</evidence>
<dbReference type="RefSeq" id="WP_068666813.1">
    <property type="nucleotide sequence ID" value="NZ_CP015520.1"/>
</dbReference>
<name>A0A172WIS1_9EURY</name>
<dbReference type="GeneID" id="28496333"/>
<dbReference type="OrthoDB" id="85282at2157"/>
<dbReference type="STRING" id="1712654.A7C91_09025"/>
<dbReference type="Proteomes" id="UP000076969">
    <property type="component" value="Chromosome"/>
</dbReference>
<proteinExistence type="predicted"/>
<reference evidence="3" key="1">
    <citation type="journal article" date="2016" name="Syst. Appl. Microbiol.">
        <title>Thermococcus piezophilus sp. nov., a novel hyperthermophilic and piezophilic archaeon with a broad pressure range for growth, isolated from a deepest hydrothermal vent at the Mid-Cayman Rise.</title>
        <authorList>
            <person name="Dalmasso C."/>
            <person name="Oger P."/>
            <person name="Selva G."/>
            <person name="Courtine D."/>
            <person name="L'Haridon S."/>
            <person name="Garlaschelli A."/>
            <person name="Roussel E."/>
            <person name="Miyazaki J."/>
            <person name="Reveillaud J."/>
            <person name="Jebbar M."/>
            <person name="Takai K."/>
            <person name="Maignien L."/>
            <person name="Alain K."/>
        </authorList>
    </citation>
    <scope>NUCLEOTIDE SEQUENCE [LARGE SCALE GENOMIC DNA]</scope>
    <source>
        <strain evidence="3">CDGS</strain>
    </source>
</reference>
<dbReference type="AlphaFoldDB" id="A0A172WIS1"/>
<dbReference type="EMBL" id="CP015520">
    <property type="protein sequence ID" value="ANF23297.1"/>
    <property type="molecule type" value="Genomic_DNA"/>
</dbReference>